<evidence type="ECO:0000256" key="10">
    <source>
        <dbReference type="HAMAP-Rule" id="MF_00019"/>
    </source>
</evidence>
<evidence type="ECO:0000256" key="1">
    <source>
        <dbReference type="ARBA" id="ARBA00001232"/>
    </source>
</evidence>
<organism evidence="11 12">
    <name type="scientific">Thermosulfuriphilus ammonigenes</name>
    <dbReference type="NCBI Taxonomy" id="1936021"/>
    <lineage>
        <taxon>Bacteria</taxon>
        <taxon>Pseudomonadati</taxon>
        <taxon>Thermodesulfobacteriota</taxon>
        <taxon>Thermodesulfobacteria</taxon>
        <taxon>Thermodesulfobacteriales</taxon>
        <taxon>Thermodesulfobacteriaceae</taxon>
        <taxon>Thermosulfuriphilus</taxon>
    </lineage>
</organism>
<comment type="similarity">
    <text evidence="10">Belongs to the PlsX family.</text>
</comment>
<gene>
    <name evidence="10 11" type="primary">plsX</name>
    <name evidence="11" type="ORF">G4V39_07870</name>
</gene>
<dbReference type="GO" id="GO:0005737">
    <property type="term" value="C:cytoplasm"/>
    <property type="evidence" value="ECO:0007669"/>
    <property type="project" value="UniProtKB-SubCell"/>
</dbReference>
<dbReference type="PANTHER" id="PTHR30100:SF1">
    <property type="entry name" value="PHOSPHATE ACYLTRANSFERASE"/>
    <property type="match status" value="1"/>
</dbReference>
<comment type="catalytic activity">
    <reaction evidence="1 10">
        <text>a fatty acyl-[ACP] + phosphate = an acyl phosphate + holo-[ACP]</text>
        <dbReference type="Rhea" id="RHEA:42292"/>
        <dbReference type="Rhea" id="RHEA-COMP:9685"/>
        <dbReference type="Rhea" id="RHEA-COMP:14125"/>
        <dbReference type="ChEBI" id="CHEBI:43474"/>
        <dbReference type="ChEBI" id="CHEBI:59918"/>
        <dbReference type="ChEBI" id="CHEBI:64479"/>
        <dbReference type="ChEBI" id="CHEBI:138651"/>
        <dbReference type="EC" id="2.3.1.274"/>
    </reaction>
</comment>
<dbReference type="HAMAP" id="MF_00019">
    <property type="entry name" value="PlsX"/>
    <property type="match status" value="1"/>
</dbReference>
<comment type="subunit">
    <text evidence="9 10">Homodimer. Probably interacts with PlsY.</text>
</comment>
<dbReference type="AlphaFoldDB" id="A0A6G7PZQ3"/>
<dbReference type="GO" id="GO:0006633">
    <property type="term" value="P:fatty acid biosynthetic process"/>
    <property type="evidence" value="ECO:0007669"/>
    <property type="project" value="UniProtKB-UniRule"/>
</dbReference>
<evidence type="ECO:0000256" key="3">
    <source>
        <dbReference type="ARBA" id="ARBA00022516"/>
    </source>
</evidence>
<dbReference type="KEGG" id="tav:G4V39_07870"/>
<dbReference type="PIRSF" id="PIRSF002465">
    <property type="entry name" value="Phsphlp_syn_PlsX"/>
    <property type="match status" value="1"/>
</dbReference>
<proteinExistence type="inferred from homology"/>
<keyword evidence="4 10" id="KW-0808">Transferase</keyword>
<dbReference type="Gene3D" id="3.40.718.10">
    <property type="entry name" value="Isopropylmalate Dehydrogenase"/>
    <property type="match status" value="1"/>
</dbReference>
<sequence length="341" mass="36659">MIWVAVDAMGGDLGPEVLIKGAVWAAREHGVGIILVGLKETIEEALANLDFQGLPIKIAPATQVVEMDEAPSEALRRKKDSSIRVAFELVKKGEAAAVVSAGNSGATLATALFVLGRMEGVERPAIATVFPTLKEPTVLIDAGANVDCKPRHLFQFGLMAAVFAQEVLACENPRVGLLSIGEEGGKGNQLVKKTFGLFKQSSLNFVGNIEGRDIFRGDVDVVVCDGFVGNICLKLSEGLADAILRMLSREIKASFSSRLGYLLARRAFDNFRRRVDWAEYGGAPLLGVAGVAIICHGRSQEKAIKNAIRNAKEFAERSVPEKLQQSLLNSKDLFLIKSQVG</sequence>
<comment type="subcellular location">
    <subcellularLocation>
        <location evidence="10">Cytoplasm</location>
    </subcellularLocation>
    <text evidence="10">Associated with the membrane possibly through PlsY.</text>
</comment>
<dbReference type="EC" id="2.3.1.274" evidence="8 10"/>
<keyword evidence="5 10" id="KW-0443">Lipid metabolism</keyword>
<evidence type="ECO:0000313" key="11">
    <source>
        <dbReference type="EMBL" id="QIJ72883.1"/>
    </source>
</evidence>
<name>A0A6G7PZQ3_9BACT</name>
<dbReference type="InterPro" id="IPR003664">
    <property type="entry name" value="FA_synthesis"/>
</dbReference>
<dbReference type="Pfam" id="PF02504">
    <property type="entry name" value="FA_synthesis"/>
    <property type="match status" value="1"/>
</dbReference>
<keyword evidence="11" id="KW-0012">Acyltransferase</keyword>
<evidence type="ECO:0000313" key="12">
    <source>
        <dbReference type="Proteomes" id="UP000502179"/>
    </source>
</evidence>
<dbReference type="NCBIfam" id="TIGR00182">
    <property type="entry name" value="plsX"/>
    <property type="match status" value="1"/>
</dbReference>
<comment type="function">
    <text evidence="10">Catalyzes the reversible formation of acyl-phosphate (acyl-PO(4)) from acyl-[acyl-carrier-protein] (acyl-ACP). This enzyme utilizes acyl-ACP as fatty acyl donor, but not acyl-CoA.</text>
</comment>
<dbReference type="GO" id="GO:0043811">
    <property type="term" value="F:phosphate:acyl-[acyl carrier protein] acyltransferase activity"/>
    <property type="evidence" value="ECO:0007669"/>
    <property type="project" value="UniProtKB-UniRule"/>
</dbReference>
<dbReference type="EMBL" id="CP048877">
    <property type="protein sequence ID" value="QIJ72883.1"/>
    <property type="molecule type" value="Genomic_DNA"/>
</dbReference>
<dbReference type="PANTHER" id="PTHR30100">
    <property type="entry name" value="FATTY ACID/PHOSPHOLIPID SYNTHESIS PROTEIN PLSX"/>
    <property type="match status" value="1"/>
</dbReference>
<keyword evidence="7 10" id="KW-1208">Phospholipid metabolism</keyword>
<dbReference type="UniPathway" id="UPA00085"/>
<accession>A0A6G7PZQ3</accession>
<keyword evidence="12" id="KW-1185">Reference proteome</keyword>
<evidence type="ECO:0000256" key="7">
    <source>
        <dbReference type="ARBA" id="ARBA00023264"/>
    </source>
</evidence>
<comment type="pathway">
    <text evidence="10">Lipid metabolism; phospholipid metabolism.</text>
</comment>
<dbReference type="RefSeq" id="WP_166033101.1">
    <property type="nucleotide sequence ID" value="NZ_CP048877.1"/>
</dbReference>
<evidence type="ECO:0000256" key="2">
    <source>
        <dbReference type="ARBA" id="ARBA00022490"/>
    </source>
</evidence>
<reference evidence="11 12" key="1">
    <citation type="submission" date="2020-02" db="EMBL/GenBank/DDBJ databases">
        <title>Genome analysis of Thermosulfuriphilus ammonigenes ST65T, an anaerobic thermophilic chemolithoautotrophic bacterium isolated from a deep-sea hydrothermal vent.</title>
        <authorList>
            <person name="Slobodkina G."/>
            <person name="Allioux M."/>
            <person name="Merkel A."/>
            <person name="Alain K."/>
            <person name="Jebbar M."/>
            <person name="Slobodkin A."/>
        </authorList>
    </citation>
    <scope>NUCLEOTIDE SEQUENCE [LARGE SCALE GENOMIC DNA]</scope>
    <source>
        <strain evidence="11 12">ST65</strain>
    </source>
</reference>
<dbReference type="InterPro" id="IPR012281">
    <property type="entry name" value="Phospholipid_synth_PlsX-like"/>
</dbReference>
<dbReference type="Proteomes" id="UP000502179">
    <property type="component" value="Chromosome"/>
</dbReference>
<dbReference type="GO" id="GO:0008654">
    <property type="term" value="P:phospholipid biosynthetic process"/>
    <property type="evidence" value="ECO:0007669"/>
    <property type="project" value="UniProtKB-KW"/>
</dbReference>
<keyword evidence="3 10" id="KW-0444">Lipid biosynthesis</keyword>
<evidence type="ECO:0000256" key="9">
    <source>
        <dbReference type="ARBA" id="ARBA00046608"/>
    </source>
</evidence>
<evidence type="ECO:0000256" key="4">
    <source>
        <dbReference type="ARBA" id="ARBA00022679"/>
    </source>
</evidence>
<keyword evidence="6 10" id="KW-0594">Phospholipid biosynthesis</keyword>
<keyword evidence="2 10" id="KW-0963">Cytoplasm</keyword>
<evidence type="ECO:0000256" key="5">
    <source>
        <dbReference type="ARBA" id="ARBA00023098"/>
    </source>
</evidence>
<dbReference type="SUPFAM" id="SSF53659">
    <property type="entry name" value="Isocitrate/Isopropylmalate dehydrogenase-like"/>
    <property type="match status" value="1"/>
</dbReference>
<evidence type="ECO:0000256" key="8">
    <source>
        <dbReference type="ARBA" id="ARBA00024069"/>
    </source>
</evidence>
<protein>
    <recommendedName>
        <fullName evidence="8 10">Phosphate acyltransferase</fullName>
        <ecNumber evidence="8 10">2.3.1.274</ecNumber>
    </recommendedName>
    <alternativeName>
        <fullName evidence="10">Acyl-ACP phosphotransacylase</fullName>
    </alternativeName>
    <alternativeName>
        <fullName evidence="10">Acyl-[acyl-carrier-protein]--phosphate acyltransferase</fullName>
    </alternativeName>
    <alternativeName>
        <fullName evidence="10">Phosphate-acyl-ACP acyltransferase</fullName>
    </alternativeName>
</protein>
<evidence type="ECO:0000256" key="6">
    <source>
        <dbReference type="ARBA" id="ARBA00023209"/>
    </source>
</evidence>